<comment type="catalytic activity">
    <reaction evidence="2">
        <text>1-(5-phospho-beta-D-ribosyl)-ATP + H2O = 1-(5-phospho-beta-D-ribosyl)-5'-AMP + diphosphate + H(+)</text>
        <dbReference type="Rhea" id="RHEA:22828"/>
        <dbReference type="ChEBI" id="CHEBI:15377"/>
        <dbReference type="ChEBI" id="CHEBI:15378"/>
        <dbReference type="ChEBI" id="CHEBI:33019"/>
        <dbReference type="ChEBI" id="CHEBI:59457"/>
        <dbReference type="ChEBI" id="CHEBI:73183"/>
        <dbReference type="EC" id="3.6.1.31"/>
    </reaction>
</comment>
<comment type="pathway">
    <text evidence="3 11">Amino-acid biosynthesis; L-histidine biosynthesis; L-histidine from 5-phospho-alpha-D-ribose 1-diphosphate: step 3/9.</text>
</comment>
<evidence type="ECO:0000256" key="1">
    <source>
        <dbReference type="ARBA" id="ARBA00000024"/>
    </source>
</evidence>
<proteinExistence type="inferred from homology"/>
<evidence type="ECO:0000256" key="3">
    <source>
        <dbReference type="ARBA" id="ARBA00005169"/>
    </source>
</evidence>
<dbReference type="PANTHER" id="PTHR42945">
    <property type="entry name" value="HISTIDINE BIOSYNTHESIS BIFUNCTIONAL PROTEIN"/>
    <property type="match status" value="1"/>
</dbReference>
<evidence type="ECO:0000313" key="14">
    <source>
        <dbReference type="EMBL" id="HFK97364.1"/>
    </source>
</evidence>
<dbReference type="EMBL" id="DSTK01000026">
    <property type="protein sequence ID" value="HFK97364.1"/>
    <property type="molecule type" value="Genomic_DNA"/>
</dbReference>
<feature type="binding site" evidence="11">
    <location>
        <position position="110"/>
    </location>
    <ligand>
        <name>Mg(2+)</name>
        <dbReference type="ChEBI" id="CHEBI:18420"/>
    </ligand>
</feature>
<evidence type="ECO:0000256" key="8">
    <source>
        <dbReference type="ARBA" id="ARBA00022605"/>
    </source>
</evidence>
<comment type="subcellular location">
    <subcellularLocation>
        <location evidence="11">Cytoplasm</location>
    </subcellularLocation>
</comment>
<comment type="similarity">
    <text evidence="11">Belongs to the PRA-CH family.</text>
</comment>
<dbReference type="GO" id="GO:0004636">
    <property type="term" value="F:phosphoribosyl-ATP diphosphatase activity"/>
    <property type="evidence" value="ECO:0007669"/>
    <property type="project" value="UniProtKB-EC"/>
</dbReference>
<dbReference type="GO" id="GO:0000105">
    <property type="term" value="P:L-histidine biosynthetic process"/>
    <property type="evidence" value="ECO:0007669"/>
    <property type="project" value="UniProtKB-UniRule"/>
</dbReference>
<evidence type="ECO:0000256" key="10">
    <source>
        <dbReference type="ARBA" id="ARBA00023102"/>
    </source>
</evidence>
<keyword evidence="11" id="KW-0862">Zinc</keyword>
<dbReference type="PANTHER" id="PTHR42945:SF1">
    <property type="entry name" value="HISTIDINE BIOSYNTHESIS BIFUNCTIONAL PROTEIN HIS7"/>
    <property type="match status" value="1"/>
</dbReference>
<sequence length="161" mass="17811">MPPSVGGSAANPDTGQHAWIPNRGFSAHQPTKETALTDKPDFAKGNGLLPVIVQDAASRRVLMLAYMNEEAWAKTVETGLAHYWSRSRKKIWLKGETSGHVQRVRDMYVDCDADTLLIVVEQAGGAACHEGYASCFFRRLQDGAFVVTEQRVFDPKEVYKA</sequence>
<dbReference type="UniPathway" id="UPA00031">
    <property type="reaction ID" value="UER00008"/>
</dbReference>
<feature type="binding site" evidence="11">
    <location>
        <position position="114"/>
    </location>
    <ligand>
        <name>Mg(2+)</name>
        <dbReference type="ChEBI" id="CHEBI:18420"/>
    </ligand>
</feature>
<dbReference type="Gene3D" id="3.10.20.810">
    <property type="entry name" value="Phosphoribosyl-AMP cyclohydrolase"/>
    <property type="match status" value="1"/>
</dbReference>
<dbReference type="InterPro" id="IPR002496">
    <property type="entry name" value="PRib_AMP_CycHydrolase_dom"/>
</dbReference>
<evidence type="ECO:0000256" key="12">
    <source>
        <dbReference type="SAM" id="MobiDB-lite"/>
    </source>
</evidence>
<dbReference type="EC" id="3.5.4.19" evidence="11"/>
<evidence type="ECO:0000256" key="11">
    <source>
        <dbReference type="HAMAP-Rule" id="MF_01021"/>
    </source>
</evidence>
<comment type="caution">
    <text evidence="14">The sequence shown here is derived from an EMBL/GenBank/DDBJ whole genome shotgun (WGS) entry which is preliminary data.</text>
</comment>
<feature type="binding site" evidence="11">
    <location>
        <position position="135"/>
    </location>
    <ligand>
        <name>Zn(2+)</name>
        <dbReference type="ChEBI" id="CHEBI:29105"/>
        <note>ligand shared between dimeric partners</note>
    </ligand>
</feature>
<comment type="similarity">
    <text evidence="6">In the N-terminal section; belongs to the PRA-CH family.</text>
</comment>
<evidence type="ECO:0000256" key="7">
    <source>
        <dbReference type="ARBA" id="ARBA00022490"/>
    </source>
</evidence>
<dbReference type="FunFam" id="3.10.20.810:FF:000001">
    <property type="entry name" value="Histidine biosynthesis bifunctional protein HisIE"/>
    <property type="match status" value="1"/>
</dbReference>
<dbReference type="HAMAP" id="MF_01021">
    <property type="entry name" value="HisI"/>
    <property type="match status" value="1"/>
</dbReference>
<evidence type="ECO:0000256" key="2">
    <source>
        <dbReference type="ARBA" id="ARBA00001460"/>
    </source>
</evidence>
<evidence type="ECO:0000256" key="4">
    <source>
        <dbReference type="ARBA" id="ARBA00005204"/>
    </source>
</evidence>
<comment type="cofactor">
    <cofactor evidence="11">
        <name>Mg(2+)</name>
        <dbReference type="ChEBI" id="CHEBI:18420"/>
    </cofactor>
    <text evidence="11">Binds 1 Mg(2+) ion per subunit.</text>
</comment>
<gene>
    <name evidence="11 14" type="primary">hisI</name>
    <name evidence="14" type="ORF">ENS06_08605</name>
</gene>
<accession>A0A831ZRY6</accession>
<dbReference type="NCBIfam" id="NF000768">
    <property type="entry name" value="PRK00051.1"/>
    <property type="match status" value="1"/>
</dbReference>
<evidence type="ECO:0000256" key="9">
    <source>
        <dbReference type="ARBA" id="ARBA00022801"/>
    </source>
</evidence>
<evidence type="ECO:0000256" key="6">
    <source>
        <dbReference type="ARBA" id="ARBA00008299"/>
    </source>
</evidence>
<dbReference type="InterPro" id="IPR026660">
    <property type="entry name" value="PRA-CH"/>
</dbReference>
<comment type="function">
    <text evidence="11">Catalyzes the hydrolysis of the adenine ring of phosphoribosyl-AMP.</text>
</comment>
<comment type="pathway">
    <text evidence="4">Amino-acid biosynthesis; L-histidine biosynthesis; L-histidine from 5-phospho-alpha-D-ribose 1-diphosphate: step 2/9.</text>
</comment>
<feature type="domain" description="Phosphoribosyl-AMP cyclohydrolase" evidence="13">
    <location>
        <begin position="63"/>
        <end position="137"/>
    </location>
</feature>
<feature type="binding site" evidence="11">
    <location>
        <position position="128"/>
    </location>
    <ligand>
        <name>Zn(2+)</name>
        <dbReference type="ChEBI" id="CHEBI:29105"/>
        <note>ligand shared between dimeric partners</note>
    </ligand>
</feature>
<protein>
    <recommendedName>
        <fullName evidence="11">Phosphoribosyl-AMP cyclohydrolase</fullName>
        <shortName evidence="11">PRA-CH</shortName>
        <ecNumber evidence="11">3.5.4.19</ecNumber>
    </recommendedName>
</protein>
<keyword evidence="11" id="KW-0460">Magnesium</keyword>
<comment type="subunit">
    <text evidence="11">Homodimer.</text>
</comment>
<keyword evidence="8 11" id="KW-0028">Amino-acid biosynthesis</keyword>
<dbReference type="GO" id="GO:0005737">
    <property type="term" value="C:cytoplasm"/>
    <property type="evidence" value="ECO:0007669"/>
    <property type="project" value="UniProtKB-SubCell"/>
</dbReference>
<dbReference type="SUPFAM" id="SSF141734">
    <property type="entry name" value="HisI-like"/>
    <property type="match status" value="1"/>
</dbReference>
<evidence type="ECO:0000256" key="5">
    <source>
        <dbReference type="ARBA" id="ARBA00007731"/>
    </source>
</evidence>
<comment type="similarity">
    <text evidence="5">In the C-terminal section; belongs to the PRA-PH family.</text>
</comment>
<dbReference type="Pfam" id="PF01502">
    <property type="entry name" value="PRA-CH"/>
    <property type="match status" value="1"/>
</dbReference>
<dbReference type="GO" id="GO:0008270">
    <property type="term" value="F:zinc ion binding"/>
    <property type="evidence" value="ECO:0007669"/>
    <property type="project" value="UniProtKB-UniRule"/>
</dbReference>
<keyword evidence="7 11" id="KW-0963">Cytoplasm</keyword>
<dbReference type="AlphaFoldDB" id="A0A831ZRY6"/>
<reference evidence="14" key="1">
    <citation type="journal article" date="2020" name="mSystems">
        <title>Genome- and Community-Level Interaction Insights into Carbon Utilization and Element Cycling Functions of Hydrothermarchaeota in Hydrothermal Sediment.</title>
        <authorList>
            <person name="Zhou Z."/>
            <person name="Liu Y."/>
            <person name="Xu W."/>
            <person name="Pan J."/>
            <person name="Luo Z.H."/>
            <person name="Li M."/>
        </authorList>
    </citation>
    <scope>NUCLEOTIDE SEQUENCE [LARGE SCALE GENOMIC DNA]</scope>
    <source>
        <strain evidence="14">SpSt-456</strain>
    </source>
</reference>
<comment type="catalytic activity">
    <reaction evidence="1 11">
        <text>1-(5-phospho-beta-D-ribosyl)-5'-AMP + H2O = 1-(5-phospho-beta-D-ribosyl)-5-[(5-phospho-beta-D-ribosylamino)methylideneamino]imidazole-4-carboxamide</text>
        <dbReference type="Rhea" id="RHEA:20049"/>
        <dbReference type="ChEBI" id="CHEBI:15377"/>
        <dbReference type="ChEBI" id="CHEBI:58435"/>
        <dbReference type="ChEBI" id="CHEBI:59457"/>
        <dbReference type="EC" id="3.5.4.19"/>
    </reaction>
</comment>
<keyword evidence="9 11" id="KW-0378">Hydrolase</keyword>
<feature type="binding site" evidence="11">
    <location>
        <position position="112"/>
    </location>
    <ligand>
        <name>Mg(2+)</name>
        <dbReference type="ChEBI" id="CHEBI:18420"/>
    </ligand>
</feature>
<dbReference type="InterPro" id="IPR038019">
    <property type="entry name" value="PRib_AMP_CycHydrolase_sf"/>
</dbReference>
<feature type="binding site" evidence="11">
    <location>
        <position position="111"/>
    </location>
    <ligand>
        <name>Zn(2+)</name>
        <dbReference type="ChEBI" id="CHEBI:29105"/>
        <note>ligand shared between dimeric partners</note>
    </ligand>
</feature>
<evidence type="ECO:0000259" key="13">
    <source>
        <dbReference type="Pfam" id="PF01502"/>
    </source>
</evidence>
<keyword evidence="11" id="KW-0479">Metal-binding</keyword>
<dbReference type="GO" id="GO:0004635">
    <property type="term" value="F:phosphoribosyl-AMP cyclohydrolase activity"/>
    <property type="evidence" value="ECO:0007669"/>
    <property type="project" value="UniProtKB-UniRule"/>
</dbReference>
<organism evidence="14">
    <name type="scientific">Desulfacinum infernum</name>
    <dbReference type="NCBI Taxonomy" id="35837"/>
    <lineage>
        <taxon>Bacteria</taxon>
        <taxon>Pseudomonadati</taxon>
        <taxon>Thermodesulfobacteriota</taxon>
        <taxon>Syntrophobacteria</taxon>
        <taxon>Syntrophobacterales</taxon>
        <taxon>Syntrophobacteraceae</taxon>
        <taxon>Desulfacinum</taxon>
    </lineage>
</organism>
<dbReference type="GO" id="GO:0000287">
    <property type="term" value="F:magnesium ion binding"/>
    <property type="evidence" value="ECO:0007669"/>
    <property type="project" value="UniProtKB-UniRule"/>
</dbReference>
<feature type="region of interest" description="Disordered" evidence="12">
    <location>
        <begin position="1"/>
        <end position="39"/>
    </location>
</feature>
<comment type="cofactor">
    <cofactor evidence="11">
        <name>Zn(2+)</name>
        <dbReference type="ChEBI" id="CHEBI:29105"/>
    </cofactor>
    <text evidence="11">Binds 1 zinc ion per subunit.</text>
</comment>
<name>A0A831ZRY6_9BACT</name>
<keyword evidence="10 11" id="KW-0368">Histidine biosynthesis</keyword>